<organism evidence="1 2">
    <name type="scientific">Silvanigrella aquatica</name>
    <dbReference type="NCBI Taxonomy" id="1915309"/>
    <lineage>
        <taxon>Bacteria</taxon>
        <taxon>Pseudomonadati</taxon>
        <taxon>Bdellovibrionota</taxon>
        <taxon>Oligoflexia</taxon>
        <taxon>Silvanigrellales</taxon>
        <taxon>Silvanigrellaceae</taxon>
        <taxon>Silvanigrella</taxon>
    </lineage>
</organism>
<keyword evidence="2" id="KW-1185">Reference proteome</keyword>
<dbReference type="AlphaFoldDB" id="A0A1L4D4Q6"/>
<evidence type="ECO:0008006" key="3">
    <source>
        <dbReference type="Google" id="ProtNLM"/>
    </source>
</evidence>
<dbReference type="Proteomes" id="UP000184731">
    <property type="component" value="Chromosome"/>
</dbReference>
<reference evidence="1 2" key="1">
    <citation type="submission" date="2016-10" db="EMBL/GenBank/DDBJ databases">
        <title>Silvanigrella aquatica sp. nov., isolated from a freshwater lake located in the Black Forest, Germany, description of Silvanigrellaceae fam. nov., Silvanigrellales ord. nov., reclassification of the order Bdellovibrionales in the class Oligoflexia, reclassification of the families Bacteriovoracaceae and Halobacteriovoraceae in the new order Bacteriovoracales ord. nov., and reclassification of the family Pseudobacteriovoracaceae in the order Oligoflexiales.</title>
        <authorList>
            <person name="Hahn M.W."/>
            <person name="Schmidt J."/>
            <person name="Koll U."/>
            <person name="Rohde M."/>
            <person name="Verbag S."/>
            <person name="Pitt A."/>
            <person name="Nakai R."/>
            <person name="Naganuma T."/>
            <person name="Lang E."/>
        </authorList>
    </citation>
    <scope>NUCLEOTIDE SEQUENCE [LARGE SCALE GENOMIC DNA]</scope>
    <source>
        <strain evidence="1 2">MWH-Nonnen-W8red</strain>
    </source>
</reference>
<evidence type="ECO:0000313" key="2">
    <source>
        <dbReference type="Proteomes" id="UP000184731"/>
    </source>
</evidence>
<dbReference type="EMBL" id="CP017834">
    <property type="protein sequence ID" value="APJ05162.1"/>
    <property type="molecule type" value="Genomic_DNA"/>
</dbReference>
<dbReference type="OrthoDB" id="1551317at2"/>
<sequence>MEIKYKKGYKIIYKITYPNKKIYIGSDFTDNFNYFGSVNEKFLRDDFSRDEIQKFKITKDIIFEEIDIDYFVLLIKEKEFIIKYESNNPLIGYNKKPKYKNK</sequence>
<accession>A0A1L4D4Q6</accession>
<name>A0A1L4D4Q6_9BACT</name>
<proteinExistence type="predicted"/>
<protein>
    <recommendedName>
        <fullName evidence="3">GIY-YIG domain-containing protein</fullName>
    </recommendedName>
</protein>
<evidence type="ECO:0000313" key="1">
    <source>
        <dbReference type="EMBL" id="APJ05162.1"/>
    </source>
</evidence>
<dbReference type="KEGG" id="saqi:AXG55_10730"/>
<gene>
    <name evidence="1" type="ORF">AXG55_10730</name>
</gene>